<comment type="subcellular location">
    <subcellularLocation>
        <location evidence="1">Nucleus membrane</location>
        <topology evidence="1">Multi-pass membrane protein</topology>
    </subcellularLocation>
</comment>
<keyword evidence="3" id="KW-0813">Transport</keyword>
<feature type="transmembrane region" description="Helical" evidence="11">
    <location>
        <begin position="318"/>
        <end position="339"/>
    </location>
</feature>
<comment type="similarity">
    <text evidence="2">Belongs to the castor/pollux (TC 1.A.1.23) family.</text>
</comment>
<dbReference type="PANTHER" id="PTHR31563:SF10">
    <property type="entry name" value="ION CHANNEL POLLUX-RELATED"/>
    <property type="match status" value="1"/>
</dbReference>
<accession>A5ADI0</accession>
<sequence length="1817" mass="204727">MADKTIRGMPQIKIPNSNPKPNPNKYERPPVLKKSRTISDDVVPAPHFPGPLFPAVRRSSPSPPPPPPPPASSTAADVSGFSDRDWLFPSFLGPHTVRGRVPVQAAKSPKHDFSHSHSGSPNRSRSMPSGLGGGGHGEMVESMRLIGVLRSSTEVPESEKEAKPVAVRSSSSTGLSARRARGFKRSVYLYLLILTCIFSVSYAIYLRNEVTKLQGEITNLLILCNDKDDVHNHSYKVLKLGDDGSSSYFGNADSRTVALYTVLFTLAMPFVFYKCLDYFPQVKNLSNRTKCNKEEVPLKKRIAYMVDVCFSVYPYAKLLALLFATIFLIGFGGLALYAVSDGSLAEALWLSWTFVADSGNHADRVGTGQRIVSVSISSGGMLIFAMMLGLVSDAISEKVDSLRKGKSEVIERNHILILGWSDKLGSLLKQLAIANKSIGGGVVVVLAERDKEEMEMDIAKLEFDFMGTSVICRSGSPLILADLKKVSVSKARAIIVLASDENADQSDARALRVVLSLTGVKEGLKGHVVVEMSDLDNEPLVKLVGGELIETVVAHDVIGRLMIQCALQPGLAQIWENILGFENAEFYVKRWPQLDGMCFEDVLISFPEAIPCGIKVASDGGKIILNPEDNYVLREGDEVLVIAEDDDTYAPGPLPEVHRVPFHGVISPPKYPERILFCGWRRDIDDMILVWSQKFGYVAERVESCCKFVERGRFKKFWLEGEKSFLLELRRNSTGNFLFCFVRSMEGRLFSLVFPEGRGLIGGWALLANKLRSLGVRPIDLLSIAPEDTISIKGVSDKGFVEGSCFADEVRYGKKGAIEVVWIQVWFRGQQQQKVGDEMGATSSVVVRVGWEAHSLEKKRSPVATPFCSAVTNEALVEEVSHFPDGLTIEKLDFSKRISCNTETSGLTEGVPFEGSFGKLLAFSRFMGMSVEGFESEILALLQRLESRKKGRSSHLGKKKVSSSRSKFVSELRKLQCSINYDSTIGKGKRNGSSSRNFANFVDEYYNPFLECSADREELWVLLRDIKGLLGNPWCIGGGFNVFRFLGERRNCLRISPSMRRFSKIIEEFHLRDLPLVGGAIHGVKLLPKPTFDHAPILLDGGGIRSGKAPFRFENMWLRVEGFKDLVRRWWMGYTFSGLFSYISACKLKALKRKFLVVIKVNGRRLIREDEVKEEVVNAFQRVVLETDEWRPSINGLPFLVLDSEEARALENHFLEEEVLVALSNLCEDKVPSLNGFSLAFWKFCWDIVKLEVMGFFADFYHSGLFERSLNATFIVLIPKKEGVEDLRDFRLISLVGSLYRLLAKVLANRLKRVVGKVVMGKYVEEEWDWCSRTSTKGYGVGLWKVIRCRWKGYNDKIGFRVGNGKMVRFWKDRWCGEEPLTMTFLELFSIATDKEVWVDQMWEQENQFNDLFQIVHLKPVSDHARILHDGGGTRKGKTPFKFQNIWLKVEVLEKMGFSSKWISWIRWCISTIRFSILVNGSSSGFFQSSKGLRQREPLSPYLFILAMELFPISLRGLRRIDDFLVRGRDGVGVEVGDLWDGGSWSPRFIKQMDDWKLEEVLEAFLAPGSELWMFNEVPIKEREKKLTDGGFDIFGLVNIKLVHHEGNAVIRRHLEDLPLETFDSGQILILADESLEDSIVHSDSRSLATLLLIRDIQSKRLPDRDTKSAASRHSGFSHSSWICEMQQASDKSIIISEILDSRTRNLVSVSRISDYVLSNELVSMALAMVAEDKQINRVLEELFAEEGNEMCIRPAEFYLFDQEELCFYEIMIRGRQRREIVIGYRLATTERAIINPPDKSKRRKWSIEDVFVVISI</sequence>
<dbReference type="GO" id="GO:0006813">
    <property type="term" value="P:potassium ion transport"/>
    <property type="evidence" value="ECO:0007669"/>
    <property type="project" value="InterPro"/>
</dbReference>
<evidence type="ECO:0000256" key="2">
    <source>
        <dbReference type="ARBA" id="ARBA00008577"/>
    </source>
</evidence>
<evidence type="ECO:0000256" key="8">
    <source>
        <dbReference type="ARBA" id="ARBA00023242"/>
    </source>
</evidence>
<name>A5ADI0_VITVI</name>
<feature type="compositionally biased region" description="Pro residues" evidence="10">
    <location>
        <begin position="61"/>
        <end position="71"/>
    </location>
</feature>
<evidence type="ECO:0000259" key="12">
    <source>
        <dbReference type="PROSITE" id="PS51201"/>
    </source>
</evidence>
<evidence type="ECO:0000313" key="13">
    <source>
        <dbReference type="EMBL" id="CAN73312.1"/>
    </source>
</evidence>
<feature type="region of interest" description="Disordered" evidence="10">
    <location>
        <begin position="104"/>
        <end position="136"/>
    </location>
</feature>
<keyword evidence="7 11" id="KW-0472">Membrane</keyword>
<evidence type="ECO:0000256" key="11">
    <source>
        <dbReference type="SAM" id="Phobius"/>
    </source>
</evidence>
<keyword evidence="9" id="KW-0407">Ion channel</keyword>
<dbReference type="InterPro" id="IPR010420">
    <property type="entry name" value="CASTOR/POLLUX/SYM8_dom"/>
</dbReference>
<dbReference type="Pfam" id="PF22614">
    <property type="entry name" value="Slo-like_RCK"/>
    <property type="match status" value="1"/>
</dbReference>
<feature type="transmembrane region" description="Helical" evidence="11">
    <location>
        <begin position="257"/>
        <end position="276"/>
    </location>
</feature>
<feature type="domain" description="RCK N-terminal" evidence="12">
    <location>
        <begin position="412"/>
        <end position="553"/>
    </location>
</feature>
<dbReference type="PANTHER" id="PTHR31563">
    <property type="entry name" value="ION CHANNEL POLLUX-RELATED"/>
    <property type="match status" value="1"/>
</dbReference>
<keyword evidence="5 11" id="KW-1133">Transmembrane helix</keyword>
<evidence type="ECO:0000256" key="10">
    <source>
        <dbReference type="SAM" id="MobiDB-lite"/>
    </source>
</evidence>
<proteinExistence type="inferred from homology"/>
<evidence type="ECO:0000256" key="3">
    <source>
        <dbReference type="ARBA" id="ARBA00022448"/>
    </source>
</evidence>
<dbReference type="PROSITE" id="PS51201">
    <property type="entry name" value="RCK_N"/>
    <property type="match status" value="1"/>
</dbReference>
<keyword evidence="6" id="KW-0406">Ion transport</keyword>
<evidence type="ECO:0000256" key="7">
    <source>
        <dbReference type="ARBA" id="ARBA00023136"/>
    </source>
</evidence>
<dbReference type="ExpressionAtlas" id="A5ADI0">
    <property type="expression patterns" value="baseline and differential"/>
</dbReference>
<dbReference type="Gene3D" id="3.40.50.720">
    <property type="entry name" value="NAD(P)-binding Rossmann-like Domain"/>
    <property type="match status" value="1"/>
</dbReference>
<dbReference type="Pfam" id="PF06241">
    <property type="entry name" value="Castor_Poll_mid"/>
    <property type="match status" value="1"/>
</dbReference>
<evidence type="ECO:0000256" key="4">
    <source>
        <dbReference type="ARBA" id="ARBA00022692"/>
    </source>
</evidence>
<gene>
    <name evidence="13" type="ORF">VITISV_012096</name>
</gene>
<dbReference type="InterPro" id="IPR036291">
    <property type="entry name" value="NAD(P)-bd_dom_sf"/>
</dbReference>
<evidence type="ECO:0000256" key="9">
    <source>
        <dbReference type="ARBA" id="ARBA00023303"/>
    </source>
</evidence>
<dbReference type="InterPro" id="IPR044849">
    <property type="entry name" value="CASTOR/POLLUX/SYM8-like"/>
</dbReference>
<evidence type="ECO:0000256" key="5">
    <source>
        <dbReference type="ARBA" id="ARBA00022989"/>
    </source>
</evidence>
<evidence type="ECO:0000256" key="6">
    <source>
        <dbReference type="ARBA" id="ARBA00023065"/>
    </source>
</evidence>
<dbReference type="EMBL" id="AM423798">
    <property type="protein sequence ID" value="CAN73312.1"/>
    <property type="molecule type" value="Genomic_DNA"/>
</dbReference>
<feature type="compositionally biased region" description="Polar residues" evidence="10">
    <location>
        <begin position="116"/>
        <end position="127"/>
    </location>
</feature>
<dbReference type="SUPFAM" id="SSF51735">
    <property type="entry name" value="NAD(P)-binding Rossmann-fold domains"/>
    <property type="match status" value="1"/>
</dbReference>
<organism evidence="13">
    <name type="scientific">Vitis vinifera</name>
    <name type="common">Grape</name>
    <dbReference type="NCBI Taxonomy" id="29760"/>
    <lineage>
        <taxon>Eukaryota</taxon>
        <taxon>Viridiplantae</taxon>
        <taxon>Streptophyta</taxon>
        <taxon>Embryophyta</taxon>
        <taxon>Tracheophyta</taxon>
        <taxon>Spermatophyta</taxon>
        <taxon>Magnoliopsida</taxon>
        <taxon>eudicotyledons</taxon>
        <taxon>Gunneridae</taxon>
        <taxon>Pentapetalae</taxon>
        <taxon>rosids</taxon>
        <taxon>Vitales</taxon>
        <taxon>Vitaceae</taxon>
        <taxon>Viteae</taxon>
        <taxon>Vitis</taxon>
    </lineage>
</organism>
<reference evidence="13" key="1">
    <citation type="journal article" date="2007" name="PLoS ONE">
        <title>The first genome sequence of an elite grapevine cultivar (Pinot noir Vitis vinifera L.): coping with a highly heterozygous genome.</title>
        <authorList>
            <person name="Velasco R."/>
            <person name="Zharkikh A."/>
            <person name="Troggio M."/>
            <person name="Cartwright D.A."/>
            <person name="Cestaro A."/>
            <person name="Pruss D."/>
            <person name="Pindo M."/>
            <person name="FitzGerald L.M."/>
            <person name="Vezzulli S."/>
            <person name="Reid J."/>
            <person name="Malacarne G."/>
            <person name="Iliev D."/>
            <person name="Coppola G."/>
            <person name="Wardell B."/>
            <person name="Micheletti D."/>
            <person name="Macalma T."/>
            <person name="Facci M."/>
            <person name="Mitchell J.T."/>
            <person name="Perazzolli M."/>
            <person name="Eldredge G."/>
            <person name="Gatto P."/>
            <person name="Oyzerski R."/>
            <person name="Moretto M."/>
            <person name="Gutin N."/>
            <person name="Stefanini M."/>
            <person name="Chen Y."/>
            <person name="Segala C."/>
            <person name="Davenport C."/>
            <person name="Dematte L."/>
            <person name="Mraz A."/>
            <person name="Battilana J."/>
            <person name="Stormo K."/>
            <person name="Costa F."/>
            <person name="Tao Q."/>
            <person name="Si-Ammour A."/>
            <person name="Harkins T."/>
            <person name="Lackey A."/>
            <person name="Perbost C."/>
            <person name="Taillon B."/>
            <person name="Stella A."/>
            <person name="Solovyev V."/>
            <person name="Fawcett J.A."/>
            <person name="Sterck L."/>
            <person name="Vandepoele K."/>
            <person name="Grando S.M."/>
            <person name="Toppo S."/>
            <person name="Moser C."/>
            <person name="Lanchbury J."/>
            <person name="Bogden R."/>
            <person name="Skolnick M."/>
            <person name="Sgaramella V."/>
            <person name="Bhatnagar S.K."/>
            <person name="Fontana P."/>
            <person name="Gutin A."/>
            <person name="Van de Peer Y."/>
            <person name="Salamini F."/>
            <person name="Viola R."/>
        </authorList>
    </citation>
    <scope>NUCLEOTIDE SEQUENCE</scope>
</reference>
<dbReference type="GO" id="GO:0031965">
    <property type="term" value="C:nuclear membrane"/>
    <property type="evidence" value="ECO:0007669"/>
    <property type="project" value="UniProtKB-SubCell"/>
</dbReference>
<protein>
    <recommendedName>
        <fullName evidence="12">RCK N-terminal domain-containing protein</fullName>
    </recommendedName>
</protein>
<dbReference type="GO" id="GO:0034220">
    <property type="term" value="P:monoatomic ion transmembrane transport"/>
    <property type="evidence" value="ECO:0007669"/>
    <property type="project" value="UniProtKB-KW"/>
</dbReference>
<keyword evidence="4 11" id="KW-0812">Transmembrane</keyword>
<evidence type="ECO:0000256" key="1">
    <source>
        <dbReference type="ARBA" id="ARBA00004232"/>
    </source>
</evidence>
<dbReference type="SUPFAM" id="SSF81324">
    <property type="entry name" value="Voltage-gated potassium channels"/>
    <property type="match status" value="1"/>
</dbReference>
<feature type="transmembrane region" description="Helical" evidence="11">
    <location>
        <begin position="187"/>
        <end position="205"/>
    </location>
</feature>
<keyword evidence="8" id="KW-0539">Nucleus</keyword>
<feature type="region of interest" description="Disordered" evidence="10">
    <location>
        <begin position="1"/>
        <end position="78"/>
    </location>
</feature>
<dbReference type="FunFam" id="3.40.50.720:FF:000176">
    <property type="entry name" value="Probable ion channel POLLUX"/>
    <property type="match status" value="1"/>
</dbReference>
<dbReference type="InterPro" id="IPR003148">
    <property type="entry name" value="RCK_N"/>
</dbReference>